<protein>
    <submittedName>
        <fullName evidence="3">Uncharacterized protein</fullName>
    </submittedName>
</protein>
<accession>A0A060YT17</accession>
<dbReference type="SUPFAM" id="SSF110942">
    <property type="entry name" value="HSP90 C-terminal domain"/>
    <property type="match status" value="1"/>
</dbReference>
<keyword evidence="2" id="KW-0143">Chaperone</keyword>
<dbReference type="GO" id="GO:0016887">
    <property type="term" value="F:ATP hydrolysis activity"/>
    <property type="evidence" value="ECO:0007669"/>
    <property type="project" value="InterPro"/>
</dbReference>
<dbReference type="Pfam" id="PF00183">
    <property type="entry name" value="HSP90"/>
    <property type="match status" value="1"/>
</dbReference>
<dbReference type="InterPro" id="IPR001404">
    <property type="entry name" value="Hsp90_fam"/>
</dbReference>
<evidence type="ECO:0000313" key="3">
    <source>
        <dbReference type="EMBL" id="CDQ92619.1"/>
    </source>
</evidence>
<dbReference type="Gene3D" id="1.20.120.790">
    <property type="entry name" value="Heat shock protein 90, C-terminal domain"/>
    <property type="match status" value="1"/>
</dbReference>
<dbReference type="FunFam" id="1.20.120.790:FF:000004">
    <property type="entry name" value="Heat shock protein 75 kDa"/>
    <property type="match status" value="1"/>
</dbReference>
<dbReference type="GO" id="GO:0140662">
    <property type="term" value="F:ATP-dependent protein folding chaperone"/>
    <property type="evidence" value="ECO:0007669"/>
    <property type="project" value="InterPro"/>
</dbReference>
<evidence type="ECO:0000313" key="4">
    <source>
        <dbReference type="Proteomes" id="UP000193380"/>
    </source>
</evidence>
<evidence type="ECO:0000256" key="1">
    <source>
        <dbReference type="ARBA" id="ARBA00008239"/>
    </source>
</evidence>
<dbReference type="EMBL" id="FR913543">
    <property type="protein sequence ID" value="CDQ92619.1"/>
    <property type="molecule type" value="Genomic_DNA"/>
</dbReference>
<reference evidence="3" key="1">
    <citation type="journal article" date="2014" name="Nat. Commun.">
        <title>The rainbow trout genome provides novel insights into evolution after whole-genome duplication in vertebrates.</title>
        <authorList>
            <person name="Berthelot C."/>
            <person name="Brunet F."/>
            <person name="Chalopin D."/>
            <person name="Juanchich A."/>
            <person name="Bernard M."/>
            <person name="Noel B."/>
            <person name="Bento P."/>
            <person name="Da Silva C."/>
            <person name="Labadie K."/>
            <person name="Alberti A."/>
            <person name="Aury J.M."/>
            <person name="Louis A."/>
            <person name="Dehais P."/>
            <person name="Bardou P."/>
            <person name="Montfort J."/>
            <person name="Klopp C."/>
            <person name="Cabau C."/>
            <person name="Gaspin C."/>
            <person name="Thorgaard G.H."/>
            <person name="Boussaha M."/>
            <person name="Quillet E."/>
            <person name="Guyomard R."/>
            <person name="Galiana D."/>
            <person name="Bobe J."/>
            <person name="Volff J.N."/>
            <person name="Genet C."/>
            <person name="Wincker P."/>
            <person name="Jaillon O."/>
            <person name="Roest Crollius H."/>
            <person name="Guiguen Y."/>
        </authorList>
    </citation>
    <scope>NUCLEOTIDE SEQUENCE [LARGE SCALE GENOMIC DNA]</scope>
</reference>
<dbReference type="STRING" id="8022.A0A060YT17"/>
<dbReference type="AlphaFoldDB" id="A0A060YT17"/>
<sequence>MRNNLGNRVTNIKVTPRLDTHPAMITVLEMGAARHFLRTQQMARSTEERAQILQPTLEINAGHDLIKKMHSLKESDSALAQLLLEQIYDNAMIAAGLNDDPRPMIARLNNLLTRALEKH</sequence>
<dbReference type="Proteomes" id="UP000193380">
    <property type="component" value="Unassembled WGS sequence"/>
</dbReference>
<dbReference type="PANTHER" id="PTHR11528">
    <property type="entry name" value="HEAT SHOCK PROTEIN 90 FAMILY MEMBER"/>
    <property type="match status" value="1"/>
</dbReference>
<proteinExistence type="inferred from homology"/>
<reference evidence="3" key="2">
    <citation type="submission" date="2014-03" db="EMBL/GenBank/DDBJ databases">
        <authorList>
            <person name="Genoscope - CEA"/>
        </authorList>
    </citation>
    <scope>NUCLEOTIDE SEQUENCE</scope>
</reference>
<evidence type="ECO:0000256" key="2">
    <source>
        <dbReference type="ARBA" id="ARBA00023186"/>
    </source>
</evidence>
<dbReference type="GO" id="GO:0005524">
    <property type="term" value="F:ATP binding"/>
    <property type="evidence" value="ECO:0007669"/>
    <property type="project" value="InterPro"/>
</dbReference>
<dbReference type="InterPro" id="IPR037196">
    <property type="entry name" value="HSP90_C"/>
</dbReference>
<dbReference type="PaxDb" id="8022-A0A060YT17"/>
<organism evidence="3 4">
    <name type="scientific">Oncorhynchus mykiss</name>
    <name type="common">Rainbow trout</name>
    <name type="synonym">Salmo gairdneri</name>
    <dbReference type="NCBI Taxonomy" id="8022"/>
    <lineage>
        <taxon>Eukaryota</taxon>
        <taxon>Metazoa</taxon>
        <taxon>Chordata</taxon>
        <taxon>Craniata</taxon>
        <taxon>Vertebrata</taxon>
        <taxon>Euteleostomi</taxon>
        <taxon>Actinopterygii</taxon>
        <taxon>Neopterygii</taxon>
        <taxon>Teleostei</taxon>
        <taxon>Protacanthopterygii</taxon>
        <taxon>Salmoniformes</taxon>
        <taxon>Salmonidae</taxon>
        <taxon>Salmoninae</taxon>
        <taxon>Oncorhynchus</taxon>
    </lineage>
</organism>
<dbReference type="GO" id="GO:0051082">
    <property type="term" value="F:unfolded protein binding"/>
    <property type="evidence" value="ECO:0007669"/>
    <property type="project" value="InterPro"/>
</dbReference>
<comment type="similarity">
    <text evidence="1">Belongs to the heat shock protein 90 family.</text>
</comment>
<gene>
    <name evidence="3" type="ORF">GSONMT00041504001</name>
</gene>
<name>A0A060YT17_ONCMY</name>